<sequence length="131" mass="14578">MSSWCSISAGVPQGGVLSPLLFAVFINSISNQLSSFYHFYADDLQIYTQAPINMLSDTFNIINADLQRIGEWSYNYGLMINPMKTQVCVIGSPRLISKVNWTLLPQIQFGGTTLEISTTVKNLGIYMDNTL</sequence>
<evidence type="ECO:0000313" key="2">
    <source>
        <dbReference type="EMBL" id="CAB3224869.1"/>
    </source>
</evidence>
<dbReference type="InterPro" id="IPR043502">
    <property type="entry name" value="DNA/RNA_pol_sf"/>
</dbReference>
<dbReference type="Pfam" id="PF00078">
    <property type="entry name" value="RVT_1"/>
    <property type="match status" value="1"/>
</dbReference>
<dbReference type="PANTHER" id="PTHR33332">
    <property type="entry name" value="REVERSE TRANSCRIPTASE DOMAIN-CONTAINING PROTEIN"/>
    <property type="match status" value="1"/>
</dbReference>
<accession>A0A8S0YYY4</accession>
<reference evidence="2 3" key="1">
    <citation type="submission" date="2020-04" db="EMBL/GenBank/DDBJ databases">
        <authorList>
            <person name="Wallbank WR R."/>
            <person name="Pardo Diaz C."/>
            <person name="Kozak K."/>
            <person name="Martin S."/>
            <person name="Jiggins C."/>
            <person name="Moest M."/>
            <person name="Warren A I."/>
            <person name="Byers J.R.P. K."/>
            <person name="Montejo-Kovacevich G."/>
            <person name="Yen C E."/>
        </authorList>
    </citation>
    <scope>NUCLEOTIDE SEQUENCE [LARGE SCALE GENOMIC DNA]</scope>
</reference>
<feature type="domain" description="Reverse transcriptase" evidence="1">
    <location>
        <begin position="1"/>
        <end position="114"/>
    </location>
</feature>
<dbReference type="EMBL" id="CADEBD010000175">
    <property type="protein sequence ID" value="CAB3224869.1"/>
    <property type="molecule type" value="Genomic_DNA"/>
</dbReference>
<gene>
    <name evidence="2" type="ORF">APLA_LOCUS2086</name>
</gene>
<dbReference type="Proteomes" id="UP000494256">
    <property type="component" value="Unassembled WGS sequence"/>
</dbReference>
<protein>
    <recommendedName>
        <fullName evidence="1">Reverse transcriptase domain-containing protein</fullName>
    </recommendedName>
</protein>
<evidence type="ECO:0000259" key="1">
    <source>
        <dbReference type="PROSITE" id="PS50878"/>
    </source>
</evidence>
<comment type="caution">
    <text evidence="2">The sequence shown here is derived from an EMBL/GenBank/DDBJ whole genome shotgun (WGS) entry which is preliminary data.</text>
</comment>
<dbReference type="GO" id="GO:0071897">
    <property type="term" value="P:DNA biosynthetic process"/>
    <property type="evidence" value="ECO:0007669"/>
    <property type="project" value="UniProtKB-ARBA"/>
</dbReference>
<dbReference type="AlphaFoldDB" id="A0A8S0YYY4"/>
<organism evidence="2 3">
    <name type="scientific">Arctia plantaginis</name>
    <name type="common">Wood tiger moth</name>
    <name type="synonym">Phalaena plantaginis</name>
    <dbReference type="NCBI Taxonomy" id="874455"/>
    <lineage>
        <taxon>Eukaryota</taxon>
        <taxon>Metazoa</taxon>
        <taxon>Ecdysozoa</taxon>
        <taxon>Arthropoda</taxon>
        <taxon>Hexapoda</taxon>
        <taxon>Insecta</taxon>
        <taxon>Pterygota</taxon>
        <taxon>Neoptera</taxon>
        <taxon>Endopterygota</taxon>
        <taxon>Lepidoptera</taxon>
        <taxon>Glossata</taxon>
        <taxon>Ditrysia</taxon>
        <taxon>Noctuoidea</taxon>
        <taxon>Erebidae</taxon>
        <taxon>Arctiinae</taxon>
        <taxon>Arctia</taxon>
    </lineage>
</organism>
<dbReference type="PROSITE" id="PS50878">
    <property type="entry name" value="RT_POL"/>
    <property type="match status" value="1"/>
</dbReference>
<dbReference type="InterPro" id="IPR000477">
    <property type="entry name" value="RT_dom"/>
</dbReference>
<name>A0A8S0YYY4_ARCPL</name>
<proteinExistence type="predicted"/>
<evidence type="ECO:0000313" key="3">
    <source>
        <dbReference type="Proteomes" id="UP000494256"/>
    </source>
</evidence>
<dbReference type="SUPFAM" id="SSF56672">
    <property type="entry name" value="DNA/RNA polymerases"/>
    <property type="match status" value="1"/>
</dbReference>
<dbReference type="OrthoDB" id="7439641at2759"/>